<dbReference type="SUPFAM" id="SSF89392">
    <property type="entry name" value="Prokaryotic lipoproteins and lipoprotein localization factors"/>
    <property type="match status" value="1"/>
</dbReference>
<evidence type="ECO:0008006" key="4">
    <source>
        <dbReference type="Google" id="ProtNLM"/>
    </source>
</evidence>
<comment type="caution">
    <text evidence="2">The sequence shown here is derived from an EMBL/GenBank/DDBJ whole genome shotgun (WGS) entry which is preliminary data.</text>
</comment>
<protein>
    <recommendedName>
        <fullName evidence="4">LppX_LprAFG lipoprotein</fullName>
    </recommendedName>
</protein>
<evidence type="ECO:0000256" key="1">
    <source>
        <dbReference type="SAM" id="SignalP"/>
    </source>
</evidence>
<feature type="signal peptide" evidence="1">
    <location>
        <begin position="1"/>
        <end position="35"/>
    </location>
</feature>
<sequence>MVNRQPGSRGGSPRRARTAVVAVAAVGLLAGCASAGGGASAAAGLKGSSSDVLAADPLAAVRAAADMTGRTGSVQDVTTLQTVSGSKKVELHGTADYDYTTRLGRMEITVPPGGTTSGKLVEVVSPGVVYMQNSGAKVPAGKWVKVDVRQLADGNLVSSGATDPATAANALRGAATAALVGSETVDGVLLKHYRGTLDLAKAASATGGGAGTGMELAGRTFTVKKIPYDVWLDQHGRIHRIVEVFTFSSTAGSTAAKDQVQVTSTSAFSGFGSPVTVSLPAAADVYGTQSAK</sequence>
<keyword evidence="1" id="KW-0732">Signal</keyword>
<accession>A0ABV6W2D0</accession>
<dbReference type="Proteomes" id="UP001592531">
    <property type="component" value="Unassembled WGS sequence"/>
</dbReference>
<keyword evidence="3" id="KW-1185">Reference proteome</keyword>
<name>A0ABV6W2D0_9ACTN</name>
<evidence type="ECO:0000313" key="2">
    <source>
        <dbReference type="EMBL" id="MFC1420161.1"/>
    </source>
</evidence>
<evidence type="ECO:0000313" key="3">
    <source>
        <dbReference type="Proteomes" id="UP001592531"/>
    </source>
</evidence>
<reference evidence="2 3" key="1">
    <citation type="submission" date="2024-09" db="EMBL/GenBank/DDBJ databases">
        <authorList>
            <person name="Lee S.D."/>
        </authorList>
    </citation>
    <scope>NUCLEOTIDE SEQUENCE [LARGE SCALE GENOMIC DNA]</scope>
    <source>
        <strain evidence="2 3">N8-3</strain>
    </source>
</reference>
<dbReference type="Gene3D" id="2.50.20.20">
    <property type="match status" value="1"/>
</dbReference>
<dbReference type="PROSITE" id="PS51257">
    <property type="entry name" value="PROKAR_LIPOPROTEIN"/>
    <property type="match status" value="1"/>
</dbReference>
<dbReference type="RefSeq" id="WP_380540847.1">
    <property type="nucleotide sequence ID" value="NZ_JBHFAB010000023.1"/>
</dbReference>
<dbReference type="InterPro" id="IPR029046">
    <property type="entry name" value="LolA/LolB/LppX"/>
</dbReference>
<proteinExistence type="predicted"/>
<dbReference type="EMBL" id="JBHFAB010000023">
    <property type="protein sequence ID" value="MFC1420161.1"/>
    <property type="molecule type" value="Genomic_DNA"/>
</dbReference>
<organism evidence="2 3">
    <name type="scientific">Streptacidiphilus cavernicola</name>
    <dbReference type="NCBI Taxonomy" id="3342716"/>
    <lineage>
        <taxon>Bacteria</taxon>
        <taxon>Bacillati</taxon>
        <taxon>Actinomycetota</taxon>
        <taxon>Actinomycetes</taxon>
        <taxon>Kitasatosporales</taxon>
        <taxon>Streptomycetaceae</taxon>
        <taxon>Streptacidiphilus</taxon>
    </lineage>
</organism>
<feature type="chain" id="PRO_5047499299" description="LppX_LprAFG lipoprotein" evidence="1">
    <location>
        <begin position="36"/>
        <end position="292"/>
    </location>
</feature>
<gene>
    <name evidence="2" type="ORF">ACEZDE_26485</name>
</gene>